<feature type="domain" description="Transcription regulator PadR N-terminal" evidence="3">
    <location>
        <begin position="12"/>
        <end position="95"/>
    </location>
</feature>
<dbReference type="AlphaFoldDB" id="A0A3R7F5T3"/>
<dbReference type="InterPro" id="IPR052509">
    <property type="entry name" value="Metal_resp_DNA-bind_regulator"/>
</dbReference>
<evidence type="ECO:0000259" key="3">
    <source>
        <dbReference type="Pfam" id="PF03551"/>
    </source>
</evidence>
<feature type="region of interest" description="Disordered" evidence="2">
    <location>
        <begin position="186"/>
        <end position="277"/>
    </location>
</feature>
<accession>A0A3R7F5T3</accession>
<feature type="compositionally biased region" description="Basic and acidic residues" evidence="2">
    <location>
        <begin position="233"/>
        <end position="242"/>
    </location>
</feature>
<evidence type="ECO:0000256" key="1">
    <source>
        <dbReference type="SAM" id="Coils"/>
    </source>
</evidence>
<dbReference type="Pfam" id="PF03551">
    <property type="entry name" value="PadR"/>
    <property type="match status" value="1"/>
</dbReference>
<feature type="compositionally biased region" description="Low complexity" evidence="2">
    <location>
        <begin position="193"/>
        <end position="218"/>
    </location>
</feature>
<dbReference type="InterPro" id="IPR036390">
    <property type="entry name" value="WH_DNA-bd_sf"/>
</dbReference>
<evidence type="ECO:0000313" key="4">
    <source>
        <dbReference type="EMBL" id="RKM91506.1"/>
    </source>
</evidence>
<gene>
    <name evidence="4" type="ORF">SFRA_028620</name>
</gene>
<dbReference type="Proteomes" id="UP000028058">
    <property type="component" value="Unassembled WGS sequence"/>
</dbReference>
<keyword evidence="5" id="KW-1185">Reference proteome</keyword>
<dbReference type="OrthoDB" id="2374094at2"/>
<protein>
    <submittedName>
        <fullName evidence="4">PadR family transcriptional regulator</fullName>
    </submittedName>
</protein>
<organism evidence="4 5">
    <name type="scientific">Streptomyces xinghaiensis</name>
    <dbReference type="NCBI Taxonomy" id="1038928"/>
    <lineage>
        <taxon>Bacteria</taxon>
        <taxon>Bacillati</taxon>
        <taxon>Actinomycetota</taxon>
        <taxon>Actinomycetes</taxon>
        <taxon>Kitasatosporales</taxon>
        <taxon>Streptomycetaceae</taxon>
        <taxon>Streptomyces</taxon>
    </lineage>
</organism>
<dbReference type="RefSeq" id="WP_043464452.1">
    <property type="nucleotide sequence ID" value="NZ_CP134822.1"/>
</dbReference>
<comment type="caution">
    <text evidence="4">The sequence shown here is derived from an EMBL/GenBank/DDBJ whole genome shotgun (WGS) entry which is preliminary data.</text>
</comment>
<keyword evidence="1" id="KW-0175">Coiled coil</keyword>
<dbReference type="PANTHER" id="PTHR33169:SF26">
    <property type="entry name" value="CONSERVED PROTEIN"/>
    <property type="match status" value="1"/>
</dbReference>
<dbReference type="SUPFAM" id="SSF46785">
    <property type="entry name" value="Winged helix' DNA-binding domain"/>
    <property type="match status" value="1"/>
</dbReference>
<dbReference type="PANTHER" id="PTHR33169">
    <property type="entry name" value="PADR-FAMILY TRANSCRIPTIONAL REGULATOR"/>
    <property type="match status" value="1"/>
</dbReference>
<evidence type="ECO:0000256" key="2">
    <source>
        <dbReference type="SAM" id="MobiDB-lite"/>
    </source>
</evidence>
<reference evidence="4 5" key="1">
    <citation type="journal article" date="2014" name="Genome Announc.">
        <title>Draft Genome Sequence of Streptomyces fradiae ATCC 19609, a Strain Highly Sensitive to Antibiotics.</title>
        <authorList>
            <person name="Bekker O.B."/>
            <person name="Klimina K.M."/>
            <person name="Vatlin A.A."/>
            <person name="Zakharevich N.V."/>
            <person name="Kasianov A.S."/>
            <person name="Danilenko V.N."/>
        </authorList>
    </citation>
    <scope>NUCLEOTIDE SEQUENCE [LARGE SCALE GENOMIC DNA]</scope>
    <source>
        <strain evidence="4 5">ATCC 19609</strain>
    </source>
</reference>
<dbReference type="InterPro" id="IPR005149">
    <property type="entry name" value="Tscrpt_reg_PadR_N"/>
</dbReference>
<sequence>MSRRSGVLEFAVLGLLRESPMHGYELRKRLNTSLGVFRAFSYGSLYPCLKTLVRQGWLIEESGSAPEDALAATLAGRRAKIVYRLTAEGKEHFEELLAHSGPDAWEDEHFGVRFAFFGQTSRDVRMRVLEGRRSRLEERLEKMRASLARTRERLDDYTLELQRHGMESVEREVRWLNELIESERYGRDRNRSAPAAGPAAGESPPGTAPDTAPDTAPEPASPAGPGPASGPDSAERAPERSRPPRSRASFQEPSESTGGLPRNRGSSRPDPSDDTAK</sequence>
<dbReference type="EMBL" id="JNAD02000017">
    <property type="protein sequence ID" value="RKM91506.1"/>
    <property type="molecule type" value="Genomic_DNA"/>
</dbReference>
<evidence type="ECO:0000313" key="5">
    <source>
        <dbReference type="Proteomes" id="UP000028058"/>
    </source>
</evidence>
<dbReference type="InterPro" id="IPR036388">
    <property type="entry name" value="WH-like_DNA-bd_sf"/>
</dbReference>
<dbReference type="Gene3D" id="1.10.10.10">
    <property type="entry name" value="Winged helix-like DNA-binding domain superfamily/Winged helix DNA-binding domain"/>
    <property type="match status" value="1"/>
</dbReference>
<feature type="coiled-coil region" evidence="1">
    <location>
        <begin position="126"/>
        <end position="167"/>
    </location>
</feature>
<proteinExistence type="predicted"/>
<name>A0A3R7F5T3_9ACTN</name>